<gene>
    <name evidence="3" type="ORF">BDV25DRAFT_165219</name>
</gene>
<reference evidence="3 4" key="1">
    <citation type="submission" date="2019-04" db="EMBL/GenBank/DDBJ databases">
        <title>Friends and foes A comparative genomics study of 23 Aspergillus species from section Flavi.</title>
        <authorList>
            <consortium name="DOE Joint Genome Institute"/>
            <person name="Kjaerbolling I."/>
            <person name="Vesth T."/>
            <person name="Frisvad J.C."/>
            <person name="Nybo J.L."/>
            <person name="Theobald S."/>
            <person name="Kildgaard S."/>
            <person name="Isbrandt T."/>
            <person name="Kuo A."/>
            <person name="Sato A."/>
            <person name="Lyhne E.K."/>
            <person name="Kogle M.E."/>
            <person name="Wiebenga A."/>
            <person name="Kun R.S."/>
            <person name="Lubbers R.J."/>
            <person name="Makela M.R."/>
            <person name="Barry K."/>
            <person name="Chovatia M."/>
            <person name="Clum A."/>
            <person name="Daum C."/>
            <person name="Haridas S."/>
            <person name="He G."/>
            <person name="LaButti K."/>
            <person name="Lipzen A."/>
            <person name="Mondo S."/>
            <person name="Riley R."/>
            <person name="Salamov A."/>
            <person name="Simmons B.A."/>
            <person name="Magnuson J.K."/>
            <person name="Henrissat B."/>
            <person name="Mortensen U.H."/>
            <person name="Larsen T.O."/>
            <person name="Devries R.P."/>
            <person name="Grigoriev I.V."/>
            <person name="Machida M."/>
            <person name="Baker S.E."/>
            <person name="Andersen M.R."/>
        </authorList>
    </citation>
    <scope>NUCLEOTIDE SEQUENCE [LARGE SCALE GENOMIC DNA]</scope>
    <source>
        <strain evidence="3 4">IBT 18842</strain>
    </source>
</reference>
<name>A0A5N6TGD1_ASPAV</name>
<dbReference type="GO" id="GO:0019748">
    <property type="term" value="P:secondary metabolic process"/>
    <property type="evidence" value="ECO:0007669"/>
    <property type="project" value="TreeGrafter"/>
</dbReference>
<dbReference type="GO" id="GO:0005737">
    <property type="term" value="C:cytoplasm"/>
    <property type="evidence" value="ECO:0007669"/>
    <property type="project" value="TreeGrafter"/>
</dbReference>
<dbReference type="PRINTS" id="PR00080">
    <property type="entry name" value="SDRFAMILY"/>
</dbReference>
<sequence length="252" mass="26577">MAKPLILITGANQGIGFATAQHLANTGNYHLLIGARSILKGETAITELLANSPVDRSSLTPIVIDVTDDASIASAATFVTDTFGKLDILINNAGICKSPDPAATLRDSFRTIFETNVFGVAVITAAFLPLLRASQYPDRRIVNVSTGLGQFGVVYSPTSPYGAIHFSLTEYRSSKAAVNMITAVDAVRLKDEGILVVAASPGYCRTNFTGGKGVKDAAQGARNIVRAAVEGEPESLFGTLVAEEYPVEEVGW</sequence>
<dbReference type="AlphaFoldDB" id="A0A5N6TGD1"/>
<dbReference type="Gene3D" id="3.40.50.720">
    <property type="entry name" value="NAD(P)-binding Rossmann-like Domain"/>
    <property type="match status" value="1"/>
</dbReference>
<dbReference type="PANTHER" id="PTHR43544:SF32">
    <property type="entry name" value="CHAIN DEHYDROGENASE, PUTATIVE (AFU_ORTHOLOGUE AFUA_5G01530)-RELATED"/>
    <property type="match status" value="1"/>
</dbReference>
<evidence type="ECO:0000256" key="2">
    <source>
        <dbReference type="RuleBase" id="RU000363"/>
    </source>
</evidence>
<dbReference type="InterPro" id="IPR002347">
    <property type="entry name" value="SDR_fam"/>
</dbReference>
<dbReference type="PANTHER" id="PTHR43544">
    <property type="entry name" value="SHORT-CHAIN DEHYDROGENASE/REDUCTASE"/>
    <property type="match status" value="1"/>
</dbReference>
<accession>A0A5N6TGD1</accession>
<keyword evidence="4" id="KW-1185">Reference proteome</keyword>
<dbReference type="InterPro" id="IPR051468">
    <property type="entry name" value="Fungal_SecMetab_SDRs"/>
</dbReference>
<comment type="similarity">
    <text evidence="1 2">Belongs to the short-chain dehydrogenases/reductases (SDR) family.</text>
</comment>
<dbReference type="GO" id="GO:0016491">
    <property type="term" value="F:oxidoreductase activity"/>
    <property type="evidence" value="ECO:0007669"/>
    <property type="project" value="TreeGrafter"/>
</dbReference>
<dbReference type="InterPro" id="IPR036291">
    <property type="entry name" value="NAD(P)-bd_dom_sf"/>
</dbReference>
<evidence type="ECO:0008006" key="5">
    <source>
        <dbReference type="Google" id="ProtNLM"/>
    </source>
</evidence>
<dbReference type="Pfam" id="PF00106">
    <property type="entry name" value="adh_short"/>
    <property type="match status" value="1"/>
</dbReference>
<organism evidence="3 4">
    <name type="scientific">Aspergillus avenaceus</name>
    <dbReference type="NCBI Taxonomy" id="36643"/>
    <lineage>
        <taxon>Eukaryota</taxon>
        <taxon>Fungi</taxon>
        <taxon>Dikarya</taxon>
        <taxon>Ascomycota</taxon>
        <taxon>Pezizomycotina</taxon>
        <taxon>Eurotiomycetes</taxon>
        <taxon>Eurotiomycetidae</taxon>
        <taxon>Eurotiales</taxon>
        <taxon>Aspergillaceae</taxon>
        <taxon>Aspergillus</taxon>
        <taxon>Aspergillus subgen. Circumdati</taxon>
    </lineage>
</organism>
<dbReference type="SUPFAM" id="SSF51735">
    <property type="entry name" value="NAD(P)-binding Rossmann-fold domains"/>
    <property type="match status" value="1"/>
</dbReference>
<dbReference type="PRINTS" id="PR00081">
    <property type="entry name" value="GDHRDH"/>
</dbReference>
<evidence type="ECO:0000313" key="3">
    <source>
        <dbReference type="EMBL" id="KAE8145189.1"/>
    </source>
</evidence>
<evidence type="ECO:0000256" key="1">
    <source>
        <dbReference type="ARBA" id="ARBA00006484"/>
    </source>
</evidence>
<dbReference type="Proteomes" id="UP000325780">
    <property type="component" value="Unassembled WGS sequence"/>
</dbReference>
<evidence type="ECO:0000313" key="4">
    <source>
        <dbReference type="Proteomes" id="UP000325780"/>
    </source>
</evidence>
<dbReference type="EMBL" id="ML742375">
    <property type="protein sequence ID" value="KAE8145189.1"/>
    <property type="molecule type" value="Genomic_DNA"/>
</dbReference>
<protein>
    <recommendedName>
        <fullName evidence="5">Short-chain dehydrogenase</fullName>
    </recommendedName>
</protein>
<dbReference type="OrthoDB" id="191139at2759"/>
<proteinExistence type="inferred from homology"/>